<evidence type="ECO:0000256" key="1">
    <source>
        <dbReference type="SAM" id="SignalP"/>
    </source>
</evidence>
<evidence type="ECO:0000313" key="2">
    <source>
        <dbReference type="EMBL" id="MPC99059.1"/>
    </source>
</evidence>
<feature type="chain" id="PRO_5023140571" evidence="1">
    <location>
        <begin position="30"/>
        <end position="128"/>
    </location>
</feature>
<organism evidence="2 3">
    <name type="scientific">Portunus trituberculatus</name>
    <name type="common">Swimming crab</name>
    <name type="synonym">Neptunus trituberculatus</name>
    <dbReference type="NCBI Taxonomy" id="210409"/>
    <lineage>
        <taxon>Eukaryota</taxon>
        <taxon>Metazoa</taxon>
        <taxon>Ecdysozoa</taxon>
        <taxon>Arthropoda</taxon>
        <taxon>Crustacea</taxon>
        <taxon>Multicrustacea</taxon>
        <taxon>Malacostraca</taxon>
        <taxon>Eumalacostraca</taxon>
        <taxon>Eucarida</taxon>
        <taxon>Decapoda</taxon>
        <taxon>Pleocyemata</taxon>
        <taxon>Brachyura</taxon>
        <taxon>Eubrachyura</taxon>
        <taxon>Portunoidea</taxon>
        <taxon>Portunidae</taxon>
        <taxon>Portuninae</taxon>
        <taxon>Portunus</taxon>
    </lineage>
</organism>
<comment type="caution">
    <text evidence="2">The sequence shown here is derived from an EMBL/GenBank/DDBJ whole genome shotgun (WGS) entry which is preliminary data.</text>
</comment>
<dbReference type="EMBL" id="VSRR010116802">
    <property type="protein sequence ID" value="MPC99059.1"/>
    <property type="molecule type" value="Genomic_DNA"/>
</dbReference>
<proteinExistence type="predicted"/>
<dbReference type="AlphaFoldDB" id="A0A5B7JW66"/>
<name>A0A5B7JW66_PORTR</name>
<accession>A0A5B7JW66</accession>
<sequence length="128" mass="13929">MGWTAEPSFLPSSFLAILPLPSFPGPSAAQPKPTTGSNNVNTINHPYAGVLVGHYRTLNETTCAKPVVVNERFGSPSSHFIIMCASITTFKGGYLALETLPPRHCCREAEVYRQAVDFDLGFQPQIFS</sequence>
<feature type="signal peptide" evidence="1">
    <location>
        <begin position="1"/>
        <end position="29"/>
    </location>
</feature>
<gene>
    <name evidence="2" type="ORF">E2C01_094454</name>
</gene>
<keyword evidence="1" id="KW-0732">Signal</keyword>
<protein>
    <submittedName>
        <fullName evidence="2">Uncharacterized protein</fullName>
    </submittedName>
</protein>
<evidence type="ECO:0000313" key="3">
    <source>
        <dbReference type="Proteomes" id="UP000324222"/>
    </source>
</evidence>
<keyword evidence="3" id="KW-1185">Reference proteome</keyword>
<dbReference type="Proteomes" id="UP000324222">
    <property type="component" value="Unassembled WGS sequence"/>
</dbReference>
<reference evidence="2 3" key="1">
    <citation type="submission" date="2019-05" db="EMBL/GenBank/DDBJ databases">
        <title>Another draft genome of Portunus trituberculatus and its Hox gene families provides insights of decapod evolution.</title>
        <authorList>
            <person name="Jeong J.-H."/>
            <person name="Song I."/>
            <person name="Kim S."/>
            <person name="Choi T."/>
            <person name="Kim D."/>
            <person name="Ryu S."/>
            <person name="Kim W."/>
        </authorList>
    </citation>
    <scope>NUCLEOTIDE SEQUENCE [LARGE SCALE GENOMIC DNA]</scope>
    <source>
        <tissue evidence="2">Muscle</tissue>
    </source>
</reference>